<dbReference type="PANTHER" id="PTHR43133:SF46">
    <property type="entry name" value="RNA POLYMERASE SIGMA-70 FACTOR ECF SUBFAMILY"/>
    <property type="match status" value="1"/>
</dbReference>
<dbReference type="InterPro" id="IPR007627">
    <property type="entry name" value="RNA_pol_sigma70_r2"/>
</dbReference>
<evidence type="ECO:0000313" key="7">
    <source>
        <dbReference type="EMBL" id="GEP96658.1"/>
    </source>
</evidence>
<organism evidence="7 8">
    <name type="scientific">Chitinophaga cymbidii</name>
    <dbReference type="NCBI Taxonomy" id="1096750"/>
    <lineage>
        <taxon>Bacteria</taxon>
        <taxon>Pseudomonadati</taxon>
        <taxon>Bacteroidota</taxon>
        <taxon>Chitinophagia</taxon>
        <taxon>Chitinophagales</taxon>
        <taxon>Chitinophagaceae</taxon>
        <taxon>Chitinophaga</taxon>
    </lineage>
</organism>
<keyword evidence="3" id="KW-0731">Sigma factor</keyword>
<dbReference type="InterPro" id="IPR039425">
    <property type="entry name" value="RNA_pol_sigma-70-like"/>
</dbReference>
<dbReference type="GO" id="GO:0016987">
    <property type="term" value="F:sigma factor activity"/>
    <property type="evidence" value="ECO:0007669"/>
    <property type="project" value="UniProtKB-KW"/>
</dbReference>
<evidence type="ECO:0000256" key="2">
    <source>
        <dbReference type="ARBA" id="ARBA00023015"/>
    </source>
</evidence>
<reference evidence="7 8" key="1">
    <citation type="submission" date="2019-07" db="EMBL/GenBank/DDBJ databases">
        <title>Whole genome shotgun sequence of Chitinophaga cymbidii NBRC 109752.</title>
        <authorList>
            <person name="Hosoyama A."/>
            <person name="Uohara A."/>
            <person name="Ohji S."/>
            <person name="Ichikawa N."/>
        </authorList>
    </citation>
    <scope>NUCLEOTIDE SEQUENCE [LARGE SCALE GENOMIC DNA]</scope>
    <source>
        <strain evidence="7 8">NBRC 109752</strain>
    </source>
</reference>
<dbReference type="Pfam" id="PF08281">
    <property type="entry name" value="Sigma70_r4_2"/>
    <property type="match status" value="1"/>
</dbReference>
<comment type="caution">
    <text evidence="7">The sequence shown here is derived from an EMBL/GenBank/DDBJ whole genome shotgun (WGS) entry which is preliminary data.</text>
</comment>
<protein>
    <submittedName>
        <fullName evidence="7">DNA-directed RNA polymerase sigma-70 factor</fullName>
    </submittedName>
</protein>
<dbReference type="InterPro" id="IPR014327">
    <property type="entry name" value="RNA_pol_sigma70_bacteroid"/>
</dbReference>
<dbReference type="Gene3D" id="1.10.10.10">
    <property type="entry name" value="Winged helix-like DNA-binding domain superfamily/Winged helix DNA-binding domain"/>
    <property type="match status" value="1"/>
</dbReference>
<dbReference type="SUPFAM" id="SSF88659">
    <property type="entry name" value="Sigma3 and sigma4 domains of RNA polymerase sigma factors"/>
    <property type="match status" value="1"/>
</dbReference>
<dbReference type="EMBL" id="BKAU01000002">
    <property type="protein sequence ID" value="GEP96658.1"/>
    <property type="molecule type" value="Genomic_DNA"/>
</dbReference>
<keyword evidence="7" id="KW-0240">DNA-directed RNA polymerase</keyword>
<dbReference type="GO" id="GO:0000428">
    <property type="term" value="C:DNA-directed RNA polymerase complex"/>
    <property type="evidence" value="ECO:0007669"/>
    <property type="project" value="UniProtKB-KW"/>
</dbReference>
<dbReference type="NCBIfam" id="TIGR02937">
    <property type="entry name" value="sigma70-ECF"/>
    <property type="match status" value="1"/>
</dbReference>
<dbReference type="AlphaFoldDB" id="A0A512RLS2"/>
<dbReference type="Proteomes" id="UP000321436">
    <property type="component" value="Unassembled WGS sequence"/>
</dbReference>
<dbReference type="OrthoDB" id="9782991at2"/>
<proteinExistence type="inferred from homology"/>
<dbReference type="InterPro" id="IPR013325">
    <property type="entry name" value="RNA_pol_sigma_r2"/>
</dbReference>
<dbReference type="NCBIfam" id="TIGR02985">
    <property type="entry name" value="Sig70_bacteroi1"/>
    <property type="match status" value="1"/>
</dbReference>
<comment type="similarity">
    <text evidence="1">Belongs to the sigma-70 factor family. ECF subfamily.</text>
</comment>
<accession>A0A512RLS2</accession>
<keyword evidence="2" id="KW-0805">Transcription regulation</keyword>
<feature type="domain" description="RNA polymerase sigma factor 70 region 4 type 2" evidence="6">
    <location>
        <begin position="129"/>
        <end position="179"/>
    </location>
</feature>
<keyword evidence="8" id="KW-1185">Reference proteome</keyword>
<dbReference type="Gene3D" id="1.10.1740.10">
    <property type="match status" value="1"/>
</dbReference>
<name>A0A512RLS2_9BACT</name>
<sequence>MPQPETAEKILFQYVQQLERGDQQALRKLVLHFSPSLHRFACSMMGNMEEAEEIVSDVFVKLWRQRANLPAVNALKYYLYKSVRNTALNYIKQNNRRSAGHYNWEVTARNAGMPTPEDFLISKEQLVFIRDAIRALPPRCQEIFMLVKEEGLSYAEVADLLDISAATVNVQITIALKKIWKTLDPVLQLPTS</sequence>
<evidence type="ECO:0000259" key="6">
    <source>
        <dbReference type="Pfam" id="PF08281"/>
    </source>
</evidence>
<dbReference type="InterPro" id="IPR014284">
    <property type="entry name" value="RNA_pol_sigma-70_dom"/>
</dbReference>
<dbReference type="PANTHER" id="PTHR43133">
    <property type="entry name" value="RNA POLYMERASE ECF-TYPE SIGMA FACTO"/>
    <property type="match status" value="1"/>
</dbReference>
<evidence type="ECO:0000259" key="5">
    <source>
        <dbReference type="Pfam" id="PF04542"/>
    </source>
</evidence>
<dbReference type="GO" id="GO:0006352">
    <property type="term" value="P:DNA-templated transcription initiation"/>
    <property type="evidence" value="ECO:0007669"/>
    <property type="project" value="InterPro"/>
</dbReference>
<evidence type="ECO:0000256" key="3">
    <source>
        <dbReference type="ARBA" id="ARBA00023082"/>
    </source>
</evidence>
<evidence type="ECO:0000313" key="8">
    <source>
        <dbReference type="Proteomes" id="UP000321436"/>
    </source>
</evidence>
<dbReference type="SUPFAM" id="SSF88946">
    <property type="entry name" value="Sigma2 domain of RNA polymerase sigma factors"/>
    <property type="match status" value="1"/>
</dbReference>
<dbReference type="GO" id="GO:0003677">
    <property type="term" value="F:DNA binding"/>
    <property type="evidence" value="ECO:0007669"/>
    <property type="project" value="InterPro"/>
</dbReference>
<gene>
    <name evidence="7" type="ORF">CCY01nite_29180</name>
</gene>
<dbReference type="CDD" id="cd06171">
    <property type="entry name" value="Sigma70_r4"/>
    <property type="match status" value="1"/>
</dbReference>
<evidence type="ECO:0000256" key="4">
    <source>
        <dbReference type="ARBA" id="ARBA00023163"/>
    </source>
</evidence>
<keyword evidence="4" id="KW-0804">Transcription</keyword>
<dbReference type="Pfam" id="PF04542">
    <property type="entry name" value="Sigma70_r2"/>
    <property type="match status" value="1"/>
</dbReference>
<evidence type="ECO:0000256" key="1">
    <source>
        <dbReference type="ARBA" id="ARBA00010641"/>
    </source>
</evidence>
<dbReference type="RefSeq" id="WP_146863076.1">
    <property type="nucleotide sequence ID" value="NZ_BKAU01000002.1"/>
</dbReference>
<dbReference type="InterPro" id="IPR036388">
    <property type="entry name" value="WH-like_DNA-bd_sf"/>
</dbReference>
<dbReference type="InterPro" id="IPR013249">
    <property type="entry name" value="RNA_pol_sigma70_r4_t2"/>
</dbReference>
<feature type="domain" description="RNA polymerase sigma-70 region 2" evidence="5">
    <location>
        <begin position="29"/>
        <end position="97"/>
    </location>
</feature>
<dbReference type="InterPro" id="IPR013324">
    <property type="entry name" value="RNA_pol_sigma_r3/r4-like"/>
</dbReference>